<dbReference type="PIRSF" id="PIRSF028162">
    <property type="entry name" value="BcbE_prd"/>
    <property type="match status" value="1"/>
</dbReference>
<reference evidence="2" key="1">
    <citation type="submission" date="2016-10" db="EMBL/GenBank/DDBJ databases">
        <authorList>
            <person name="Varghese N."/>
            <person name="Submissions S."/>
        </authorList>
    </citation>
    <scope>NUCLEOTIDE SEQUENCE [LARGE SCALE GENOMIC DNA]</scope>
    <source>
        <strain evidence="2">CGMCC 1.7061</strain>
    </source>
</reference>
<dbReference type="SUPFAM" id="SSF53448">
    <property type="entry name" value="Nucleotide-diphospho-sugar transferases"/>
    <property type="match status" value="1"/>
</dbReference>
<name>A0A1I4SCR0_9GAMM</name>
<dbReference type="Gene3D" id="3.90.550.10">
    <property type="entry name" value="Spore Coat Polysaccharide Biosynthesis Protein SpsA, Chain A"/>
    <property type="match status" value="1"/>
</dbReference>
<evidence type="ECO:0000313" key="2">
    <source>
        <dbReference type="Proteomes" id="UP000198519"/>
    </source>
</evidence>
<gene>
    <name evidence="1" type="ORF">SAMN04487963_3148</name>
</gene>
<dbReference type="InterPro" id="IPR016873">
    <property type="entry name" value="Caps_polysacc_synth_BcbE_prd"/>
</dbReference>
<accession>A0A1I4SCR0</accession>
<evidence type="ECO:0000313" key="1">
    <source>
        <dbReference type="EMBL" id="SFM62269.1"/>
    </source>
</evidence>
<dbReference type="AlphaFoldDB" id="A0A1I4SCR0"/>
<dbReference type="Proteomes" id="UP000198519">
    <property type="component" value="Unassembled WGS sequence"/>
</dbReference>
<evidence type="ECO:0008006" key="3">
    <source>
        <dbReference type="Google" id="ProtNLM"/>
    </source>
</evidence>
<dbReference type="OrthoDB" id="9788272at2"/>
<keyword evidence="2" id="KW-1185">Reference proteome</keyword>
<dbReference type="EMBL" id="FOUE01000005">
    <property type="protein sequence ID" value="SFM62269.1"/>
    <property type="molecule type" value="Genomic_DNA"/>
</dbReference>
<proteinExistence type="predicted"/>
<dbReference type="RefSeq" id="WP_092025188.1">
    <property type="nucleotide sequence ID" value="NZ_FOUE01000005.1"/>
</dbReference>
<dbReference type="CDD" id="cd04183">
    <property type="entry name" value="GT2_BcE_like"/>
    <property type="match status" value="1"/>
</dbReference>
<protein>
    <recommendedName>
        <fullName evidence="3">dTDP-glucose pyrophosphorylase</fullName>
    </recommendedName>
</protein>
<dbReference type="STRING" id="488535.SAMN04487963_3148"/>
<dbReference type="InterPro" id="IPR029044">
    <property type="entry name" value="Nucleotide-diphossugar_trans"/>
</dbReference>
<sequence>MIVIPMAGLSSRFFKAGFDKPKYMLKAHGKTLFEHSVGSFEHYFQTHPFLFIVRDIYDTPAFVHEQCEQMGIANFRVVTLEQETRGQAETVYLALQKAKIDKGPITIFNIDTFRPGFRFPEPEAVGDGFLDVFKGGGDNWSFARPAGDGSLRVIETAEKQPISNLCSTGLYHFSDLNDFMLSYEHYLSLPQEHWAKGELYVAPLYNYLITLGRTIFYNLIPQKDVIFCGTPDEYQDFQDSSNIG</sequence>
<organism evidence="1 2">
    <name type="scientific">Marinobacter zhejiangensis</name>
    <dbReference type="NCBI Taxonomy" id="488535"/>
    <lineage>
        <taxon>Bacteria</taxon>
        <taxon>Pseudomonadati</taxon>
        <taxon>Pseudomonadota</taxon>
        <taxon>Gammaproteobacteria</taxon>
        <taxon>Pseudomonadales</taxon>
        <taxon>Marinobacteraceae</taxon>
        <taxon>Marinobacter</taxon>
    </lineage>
</organism>